<name>A0ABD6C5D9_9EURY</name>
<dbReference type="InterPro" id="IPR023631">
    <property type="entry name" value="Amidase_dom"/>
</dbReference>
<sequence length="432" mass="45833">MLYQEPLADVADALRSGRIDPEAHVDELEERAAEVDPEIESLVAEDGRWERLRADAAALAERYPDPADRPALYGVPVGVKDIFHVDGFQTRAGSDLPPEAITGDEAAAVTALRRAGALVLGKTVTTEFAHMSPGPTRNPHDTDRTPGGSSSGSAAAVAAGLCPVAFGTQTIGSVIRPAAFCGIVGYKPSFGRISTEGVIPLSESVDHVGIFTQDTAGVSLAAPLLCDSWRTLPAPTETPTIGVPAGPYLEQASDLALDAFEDHLDELDAAEYDIVRVDAMADIDAINERHQRLVAADAAVAHEEWYREYGERYAEETSELIAEGLEATMETVAVGRRSRGELRGDLTDLMDEHGIDLWIAPAAPGPAPEGIDSTGDPIMNLPWTHAGLPTVTVPASETDDGLPLGVQFAGRFDADEDVIRWSHGIADAFSAD</sequence>
<feature type="domain" description="Amidase" evidence="2">
    <location>
        <begin position="26"/>
        <end position="418"/>
    </location>
</feature>
<dbReference type="EMBL" id="JBHUDB010000027">
    <property type="protein sequence ID" value="MFD1572361.1"/>
    <property type="molecule type" value="Genomic_DNA"/>
</dbReference>
<dbReference type="InterPro" id="IPR036928">
    <property type="entry name" value="AS_sf"/>
</dbReference>
<dbReference type="RefSeq" id="WP_256418694.1">
    <property type="nucleotide sequence ID" value="NZ_JANHDL010000007.1"/>
</dbReference>
<dbReference type="AlphaFoldDB" id="A0ABD6C5D9"/>
<reference evidence="3 4" key="1">
    <citation type="journal article" date="2019" name="Int. J. Syst. Evol. Microbiol.">
        <title>The Global Catalogue of Microorganisms (GCM) 10K type strain sequencing project: providing services to taxonomists for standard genome sequencing and annotation.</title>
        <authorList>
            <consortium name="The Broad Institute Genomics Platform"/>
            <consortium name="The Broad Institute Genome Sequencing Center for Infectious Disease"/>
            <person name="Wu L."/>
            <person name="Ma J."/>
        </authorList>
    </citation>
    <scope>NUCLEOTIDE SEQUENCE [LARGE SCALE GENOMIC DNA]</scope>
    <source>
        <strain evidence="3 4">CGMCC 1.12689</strain>
    </source>
</reference>
<evidence type="ECO:0000313" key="3">
    <source>
        <dbReference type="EMBL" id="MFD1572361.1"/>
    </source>
</evidence>
<accession>A0ABD6C5D9</accession>
<dbReference type="PANTHER" id="PTHR11895">
    <property type="entry name" value="TRANSAMIDASE"/>
    <property type="match status" value="1"/>
</dbReference>
<gene>
    <name evidence="3" type="ORF">ACFR9T_17575</name>
</gene>
<dbReference type="Pfam" id="PF01425">
    <property type="entry name" value="Amidase"/>
    <property type="match status" value="1"/>
</dbReference>
<evidence type="ECO:0000313" key="4">
    <source>
        <dbReference type="Proteomes" id="UP001597185"/>
    </source>
</evidence>
<dbReference type="SUPFAM" id="SSF75304">
    <property type="entry name" value="Amidase signature (AS) enzymes"/>
    <property type="match status" value="1"/>
</dbReference>
<dbReference type="InterPro" id="IPR000120">
    <property type="entry name" value="Amidase"/>
</dbReference>
<proteinExistence type="predicted"/>
<organism evidence="3 4">
    <name type="scientific">Halorubrum laminariae</name>
    <dbReference type="NCBI Taxonomy" id="1433523"/>
    <lineage>
        <taxon>Archaea</taxon>
        <taxon>Methanobacteriati</taxon>
        <taxon>Methanobacteriota</taxon>
        <taxon>Stenosarchaea group</taxon>
        <taxon>Halobacteria</taxon>
        <taxon>Halobacteriales</taxon>
        <taxon>Haloferacaceae</taxon>
        <taxon>Halorubrum</taxon>
    </lineage>
</organism>
<dbReference type="Proteomes" id="UP001597185">
    <property type="component" value="Unassembled WGS sequence"/>
</dbReference>
<protein>
    <submittedName>
        <fullName evidence="3">Amidase</fullName>
    </submittedName>
</protein>
<comment type="caution">
    <text evidence="3">The sequence shown here is derived from an EMBL/GenBank/DDBJ whole genome shotgun (WGS) entry which is preliminary data.</text>
</comment>
<dbReference type="Gene3D" id="3.90.1300.10">
    <property type="entry name" value="Amidase signature (AS) domain"/>
    <property type="match status" value="1"/>
</dbReference>
<evidence type="ECO:0000259" key="2">
    <source>
        <dbReference type="Pfam" id="PF01425"/>
    </source>
</evidence>
<feature type="region of interest" description="Disordered" evidence="1">
    <location>
        <begin position="129"/>
        <end position="152"/>
    </location>
</feature>
<dbReference type="PANTHER" id="PTHR11895:SF67">
    <property type="entry name" value="AMIDASE DOMAIN-CONTAINING PROTEIN"/>
    <property type="match status" value="1"/>
</dbReference>
<keyword evidence="4" id="KW-1185">Reference proteome</keyword>
<evidence type="ECO:0000256" key="1">
    <source>
        <dbReference type="SAM" id="MobiDB-lite"/>
    </source>
</evidence>